<accession>A0A8X8ZYT4</accession>
<reference evidence="11" key="1">
    <citation type="submission" date="2018-01" db="EMBL/GenBank/DDBJ databases">
        <authorList>
            <person name="Mao J.F."/>
        </authorList>
    </citation>
    <scope>NUCLEOTIDE SEQUENCE</scope>
    <source>
        <strain evidence="11">Huo1</strain>
        <tissue evidence="11">Leaf</tissue>
    </source>
</reference>
<dbReference type="GO" id="GO:0051745">
    <property type="term" value="F:4-hydroxy-3-methylbut-2-enyl diphosphate reductase activity"/>
    <property type="evidence" value="ECO:0007669"/>
    <property type="project" value="UniProtKB-EC"/>
</dbReference>
<sequence>MAISLQLCQFNVPQFPAEKGLFPRPKPYVLRCSAAGEAAPLDGKEFRHNFMRRNDYNRRGFGHQDETLDRMNHEYAGGGIIKKLKENGKQQTWGEVTVKLAEAHGICWGVERAVRIAYEARKQFPTQNIWLNNEIIHNPTVNQVLVYFIFLFILFM</sequence>
<comment type="caution">
    <text evidence="11">The sequence shown here is derived from an EMBL/GenBank/DDBJ whole genome shotgun (WGS) entry which is preliminary data.</text>
</comment>
<evidence type="ECO:0000313" key="12">
    <source>
        <dbReference type="Proteomes" id="UP000298416"/>
    </source>
</evidence>
<evidence type="ECO:0000256" key="2">
    <source>
        <dbReference type="ARBA" id="ARBA00022485"/>
    </source>
</evidence>
<dbReference type="Proteomes" id="UP000298416">
    <property type="component" value="Unassembled WGS sequence"/>
</dbReference>
<evidence type="ECO:0000256" key="7">
    <source>
        <dbReference type="ARBA" id="ARBA00046313"/>
    </source>
</evidence>
<evidence type="ECO:0000256" key="3">
    <source>
        <dbReference type="ARBA" id="ARBA00022723"/>
    </source>
</evidence>
<dbReference type="GO" id="GO:0046872">
    <property type="term" value="F:metal ion binding"/>
    <property type="evidence" value="ECO:0007669"/>
    <property type="project" value="UniProtKB-KW"/>
</dbReference>
<dbReference type="PANTHER" id="PTHR31619">
    <property type="entry name" value="4-HYDROXY-3-METHYLBUT-2-ENYL DIPHOSPHATE REDUCTASE, CHLOROPLASTIC"/>
    <property type="match status" value="1"/>
</dbReference>
<evidence type="ECO:0000256" key="4">
    <source>
        <dbReference type="ARBA" id="ARBA00023002"/>
    </source>
</evidence>
<comment type="similarity">
    <text evidence="9">Belongs to the IspH family.</text>
</comment>
<reference evidence="11" key="2">
    <citation type="submission" date="2020-08" db="EMBL/GenBank/DDBJ databases">
        <title>Plant Genome Project.</title>
        <authorList>
            <person name="Zhang R.-G."/>
        </authorList>
    </citation>
    <scope>NUCLEOTIDE SEQUENCE</scope>
    <source>
        <strain evidence="11">Huo1</strain>
        <tissue evidence="11">Leaf</tissue>
    </source>
</reference>
<dbReference type="Pfam" id="PF02401">
    <property type="entry name" value="LYTB"/>
    <property type="match status" value="1"/>
</dbReference>
<comment type="pathway">
    <text evidence="8">Isoprenoid biosynthesis; dimethylallyl diphosphate biosynthesis; dimethylallyl diphosphate from (2E)-4-hydroxy-3-methylbutenyl diphosphate: step 1/1.</text>
</comment>
<evidence type="ECO:0000256" key="9">
    <source>
        <dbReference type="ARBA" id="ARBA00046335"/>
    </source>
</evidence>
<comment type="pathway">
    <text evidence="7">Isoprenoid biosynthesis; isopentenyl diphosphate biosynthesis via DXP pathway; isopentenyl diphosphate from 1-deoxy-D-xylulose 5-phosphate: step 6/6.</text>
</comment>
<organism evidence="11">
    <name type="scientific">Salvia splendens</name>
    <name type="common">Scarlet sage</name>
    <dbReference type="NCBI Taxonomy" id="180675"/>
    <lineage>
        <taxon>Eukaryota</taxon>
        <taxon>Viridiplantae</taxon>
        <taxon>Streptophyta</taxon>
        <taxon>Embryophyta</taxon>
        <taxon>Tracheophyta</taxon>
        <taxon>Spermatophyta</taxon>
        <taxon>Magnoliopsida</taxon>
        <taxon>eudicotyledons</taxon>
        <taxon>Gunneridae</taxon>
        <taxon>Pentapetalae</taxon>
        <taxon>asterids</taxon>
        <taxon>lamiids</taxon>
        <taxon>Lamiales</taxon>
        <taxon>Lamiaceae</taxon>
        <taxon>Nepetoideae</taxon>
        <taxon>Mentheae</taxon>
        <taxon>Salviinae</taxon>
        <taxon>Salvia</taxon>
        <taxon>Salvia subgen. Calosphace</taxon>
        <taxon>core Calosphace</taxon>
    </lineage>
</organism>
<comment type="cofactor">
    <cofactor evidence="1">
        <name>[4Fe-4S] cluster</name>
        <dbReference type="ChEBI" id="CHEBI:49883"/>
    </cofactor>
</comment>
<evidence type="ECO:0000256" key="5">
    <source>
        <dbReference type="ARBA" id="ARBA00023004"/>
    </source>
</evidence>
<dbReference type="GO" id="GO:0019288">
    <property type="term" value="P:isopentenyl diphosphate biosynthetic process, methylerythritol 4-phosphate pathway"/>
    <property type="evidence" value="ECO:0007669"/>
    <property type="project" value="InterPro"/>
</dbReference>
<dbReference type="Gene3D" id="3.40.50.11270">
    <property type="match status" value="1"/>
</dbReference>
<dbReference type="EMBL" id="PNBA02000006">
    <property type="protein sequence ID" value="KAG6421526.1"/>
    <property type="molecule type" value="Genomic_DNA"/>
</dbReference>
<keyword evidence="2" id="KW-0004">4Fe-4S</keyword>
<dbReference type="EC" id="1.17.7.4" evidence="10"/>
<keyword evidence="4" id="KW-0560">Oxidoreductase</keyword>
<dbReference type="AlphaFoldDB" id="A0A8X8ZYT4"/>
<evidence type="ECO:0000256" key="6">
    <source>
        <dbReference type="ARBA" id="ARBA00023014"/>
    </source>
</evidence>
<evidence type="ECO:0000256" key="1">
    <source>
        <dbReference type="ARBA" id="ARBA00001966"/>
    </source>
</evidence>
<dbReference type="InterPro" id="IPR003451">
    <property type="entry name" value="LytB/IspH"/>
</dbReference>
<keyword evidence="5" id="KW-0408">Iron</keyword>
<dbReference type="PANTHER" id="PTHR31619:SF5">
    <property type="entry name" value="4-HYDROXY-3-METHYLBUT-2-ENYL DIPHOSPHATE REDUCTASE, CHLOROPLASTIC"/>
    <property type="match status" value="1"/>
</dbReference>
<keyword evidence="6" id="KW-0411">Iron-sulfur</keyword>
<name>A0A8X8ZYT4_SALSN</name>
<keyword evidence="12" id="KW-1185">Reference proteome</keyword>
<evidence type="ECO:0000313" key="11">
    <source>
        <dbReference type="EMBL" id="KAG6421526.1"/>
    </source>
</evidence>
<gene>
    <name evidence="11" type="ORF">SASPL_118082</name>
</gene>
<keyword evidence="3" id="KW-0479">Metal-binding</keyword>
<proteinExistence type="inferred from homology"/>
<dbReference type="GO" id="GO:0051539">
    <property type="term" value="F:4 iron, 4 sulfur cluster binding"/>
    <property type="evidence" value="ECO:0007669"/>
    <property type="project" value="UniProtKB-KW"/>
</dbReference>
<evidence type="ECO:0000256" key="10">
    <source>
        <dbReference type="ARBA" id="ARBA00047177"/>
    </source>
</evidence>
<dbReference type="GO" id="GO:0050992">
    <property type="term" value="P:dimethylallyl diphosphate biosynthetic process"/>
    <property type="evidence" value="ECO:0007669"/>
    <property type="project" value="InterPro"/>
</dbReference>
<protein>
    <recommendedName>
        <fullName evidence="10">4-hydroxy-3-methylbut-2-enyl diphosphate reductase</fullName>
        <ecNumber evidence="10">1.17.7.4</ecNumber>
    </recommendedName>
</protein>
<evidence type="ECO:0000256" key="8">
    <source>
        <dbReference type="ARBA" id="ARBA00046314"/>
    </source>
</evidence>